<dbReference type="Proteomes" id="UP000235803">
    <property type="component" value="Unassembled WGS sequence"/>
</dbReference>
<dbReference type="SUPFAM" id="SSF55811">
    <property type="entry name" value="Nudix"/>
    <property type="match status" value="1"/>
</dbReference>
<dbReference type="InterPro" id="IPR000086">
    <property type="entry name" value="NUDIX_hydrolase_dom"/>
</dbReference>
<dbReference type="InterPro" id="IPR020084">
    <property type="entry name" value="NUDIX_hydrolase_CS"/>
</dbReference>
<dbReference type="PROSITE" id="PS00893">
    <property type="entry name" value="NUDIX_BOX"/>
    <property type="match status" value="1"/>
</dbReference>
<comment type="caution">
    <text evidence="4">The sequence shown here is derived from an EMBL/GenBank/DDBJ whole genome shotgun (WGS) entry which is preliminary data.</text>
</comment>
<dbReference type="InterPro" id="IPR015797">
    <property type="entry name" value="NUDIX_hydrolase-like_dom_sf"/>
</dbReference>
<feature type="domain" description="Nudix hydrolase" evidence="3">
    <location>
        <begin position="11"/>
        <end position="144"/>
    </location>
</feature>
<dbReference type="Pfam" id="PF00293">
    <property type="entry name" value="NUDIX"/>
    <property type="match status" value="1"/>
</dbReference>
<accession>A0A2N7UAG6</accession>
<evidence type="ECO:0000256" key="2">
    <source>
        <dbReference type="ARBA" id="ARBA00022801"/>
    </source>
</evidence>
<evidence type="ECO:0000313" key="5">
    <source>
        <dbReference type="Proteomes" id="UP000235803"/>
    </source>
</evidence>
<evidence type="ECO:0000259" key="3">
    <source>
        <dbReference type="PROSITE" id="PS51462"/>
    </source>
</evidence>
<gene>
    <name evidence="4" type="ORF">C1H69_02600</name>
</gene>
<dbReference type="GO" id="GO:0016787">
    <property type="term" value="F:hydrolase activity"/>
    <property type="evidence" value="ECO:0007669"/>
    <property type="project" value="UniProtKB-KW"/>
</dbReference>
<dbReference type="PANTHER" id="PTHR43736">
    <property type="entry name" value="ADP-RIBOSE PYROPHOSPHATASE"/>
    <property type="match status" value="1"/>
</dbReference>
<dbReference type="OrthoDB" id="9791228at2"/>
<dbReference type="EMBL" id="PNRF01000007">
    <property type="protein sequence ID" value="PMR77437.1"/>
    <property type="molecule type" value="Genomic_DNA"/>
</dbReference>
<evidence type="ECO:0000313" key="4">
    <source>
        <dbReference type="EMBL" id="PMR77437.1"/>
    </source>
</evidence>
<comment type="cofactor">
    <cofactor evidence="1">
        <name>Mg(2+)</name>
        <dbReference type="ChEBI" id="CHEBI:18420"/>
    </cofactor>
</comment>
<proteinExistence type="predicted"/>
<sequence length="149" mass="15916">MTIAHESPPVQPCPAVSAGLVHQGKVLMVRRRNPPNADRLAMPGGRVASGESLYAAAVRELREETGVVAEPTRVLTAIDELLYDEAGGLLHHYVIVVVVCRWISGMGVADDDASEIHWLDGVGVRDEPTICANARKIAARLLEEGGSAM</sequence>
<keyword evidence="5" id="KW-1185">Reference proteome</keyword>
<dbReference type="Gene3D" id="3.90.79.10">
    <property type="entry name" value="Nucleoside Triphosphate Pyrophosphohydrolase"/>
    <property type="match status" value="1"/>
</dbReference>
<protein>
    <submittedName>
        <fullName evidence="4">ADP-ribose pyrophosphatase</fullName>
    </submittedName>
</protein>
<keyword evidence="2" id="KW-0378">Hydrolase</keyword>
<name>A0A2N7UAG6_9GAMM</name>
<evidence type="ECO:0000256" key="1">
    <source>
        <dbReference type="ARBA" id="ARBA00001946"/>
    </source>
</evidence>
<dbReference type="PROSITE" id="PS51462">
    <property type="entry name" value="NUDIX"/>
    <property type="match status" value="1"/>
</dbReference>
<dbReference type="AlphaFoldDB" id="A0A2N7UAG6"/>
<organism evidence="4 5">
    <name type="scientific">Billgrantia endophytica</name>
    <dbReference type="NCBI Taxonomy" id="2033802"/>
    <lineage>
        <taxon>Bacteria</taxon>
        <taxon>Pseudomonadati</taxon>
        <taxon>Pseudomonadota</taxon>
        <taxon>Gammaproteobacteria</taxon>
        <taxon>Oceanospirillales</taxon>
        <taxon>Halomonadaceae</taxon>
        <taxon>Billgrantia</taxon>
    </lineage>
</organism>
<dbReference type="RefSeq" id="WP_102651851.1">
    <property type="nucleotide sequence ID" value="NZ_PNRF01000007.1"/>
</dbReference>
<dbReference type="CDD" id="cd04673">
    <property type="entry name" value="NUDIX_ADPRase"/>
    <property type="match status" value="1"/>
</dbReference>
<reference evidence="4 5" key="1">
    <citation type="submission" date="2018-01" db="EMBL/GenBank/DDBJ databases">
        <title>Halomonas endophytica sp. nov., isolated from storage liquid in the stems of Populus euphratica.</title>
        <authorList>
            <person name="Chen C."/>
        </authorList>
    </citation>
    <scope>NUCLEOTIDE SEQUENCE [LARGE SCALE GENOMIC DNA]</scope>
    <source>
        <strain evidence="4 5">MC28</strain>
    </source>
</reference>
<dbReference type="PANTHER" id="PTHR43736:SF1">
    <property type="entry name" value="DIHYDRONEOPTERIN TRIPHOSPHATE DIPHOSPHATASE"/>
    <property type="match status" value="1"/>
</dbReference>